<dbReference type="AlphaFoldDB" id="A0A699YXP4"/>
<name>A0A699YXP4_HAELA</name>
<dbReference type="Proteomes" id="UP000485058">
    <property type="component" value="Unassembled WGS sequence"/>
</dbReference>
<sequence length="209" mass="22655">MGSHGCKAVALALMGAQVSVVDVAPGNKHYAEEVAAAAGVTLRYEVCDVLQLPGSAPDLLGLQDLVLLENGILHYFTDLQALYKVVRALLVPGRGRLVLRDFHPVSTKLITNKSGKLKLSSHLPQQAALTSYNSGTAPRAPCGRFGHADAVYNDTLYMYGGHDGGFSRHGQQNYIPGHEFEELWAMELDTKRWRLLHASLPDDQPGPGK</sequence>
<feature type="chain" id="PRO_5025388919" evidence="2">
    <location>
        <begin position="24"/>
        <end position="209"/>
    </location>
</feature>
<dbReference type="SUPFAM" id="SSF53335">
    <property type="entry name" value="S-adenosyl-L-methionine-dependent methyltransferases"/>
    <property type="match status" value="1"/>
</dbReference>
<feature type="signal peptide" evidence="2">
    <location>
        <begin position="1"/>
        <end position="23"/>
    </location>
</feature>
<keyword evidence="2" id="KW-0732">Signal</keyword>
<feature type="non-terminal residue" evidence="3">
    <location>
        <position position="209"/>
    </location>
</feature>
<dbReference type="GO" id="GO:0032259">
    <property type="term" value="P:methylation"/>
    <property type="evidence" value="ECO:0007669"/>
    <property type="project" value="UniProtKB-KW"/>
</dbReference>
<comment type="pathway">
    <text evidence="1">tRNA modification; wybutosine-tRNA(Phe) biosynthesis.</text>
</comment>
<evidence type="ECO:0000313" key="3">
    <source>
        <dbReference type="EMBL" id="GFH15047.1"/>
    </source>
</evidence>
<dbReference type="InterPro" id="IPR029063">
    <property type="entry name" value="SAM-dependent_MTases_sf"/>
</dbReference>
<organism evidence="3 4">
    <name type="scientific">Haematococcus lacustris</name>
    <name type="common">Green alga</name>
    <name type="synonym">Haematococcus pluvialis</name>
    <dbReference type="NCBI Taxonomy" id="44745"/>
    <lineage>
        <taxon>Eukaryota</taxon>
        <taxon>Viridiplantae</taxon>
        <taxon>Chlorophyta</taxon>
        <taxon>core chlorophytes</taxon>
        <taxon>Chlorophyceae</taxon>
        <taxon>CS clade</taxon>
        <taxon>Chlamydomonadales</taxon>
        <taxon>Haematococcaceae</taxon>
        <taxon>Haematococcus</taxon>
    </lineage>
</organism>
<keyword evidence="3" id="KW-0808">Transferase</keyword>
<keyword evidence="4" id="KW-1185">Reference proteome</keyword>
<comment type="caution">
    <text evidence="3">The sequence shown here is derived from an EMBL/GenBank/DDBJ whole genome shotgun (WGS) entry which is preliminary data.</text>
</comment>
<evidence type="ECO:0000256" key="1">
    <source>
        <dbReference type="ARBA" id="ARBA00004797"/>
    </source>
</evidence>
<dbReference type="EMBL" id="BLLF01000799">
    <property type="protein sequence ID" value="GFH15047.1"/>
    <property type="molecule type" value="Genomic_DNA"/>
</dbReference>
<protein>
    <submittedName>
        <fullName evidence="3">SAM-dependent methyltransferase</fullName>
    </submittedName>
</protein>
<feature type="non-terminal residue" evidence="3">
    <location>
        <position position="1"/>
    </location>
</feature>
<dbReference type="InterPro" id="IPR015915">
    <property type="entry name" value="Kelch-typ_b-propeller"/>
</dbReference>
<gene>
    <name evidence="3" type="ORF">HaLaN_11206</name>
</gene>
<reference evidence="3 4" key="1">
    <citation type="submission" date="2020-02" db="EMBL/GenBank/DDBJ databases">
        <title>Draft genome sequence of Haematococcus lacustris strain NIES-144.</title>
        <authorList>
            <person name="Morimoto D."/>
            <person name="Nakagawa S."/>
            <person name="Yoshida T."/>
            <person name="Sawayama S."/>
        </authorList>
    </citation>
    <scope>NUCLEOTIDE SEQUENCE [LARGE SCALE GENOMIC DNA]</scope>
    <source>
        <strain evidence="3 4">NIES-144</strain>
    </source>
</reference>
<evidence type="ECO:0000313" key="4">
    <source>
        <dbReference type="Proteomes" id="UP000485058"/>
    </source>
</evidence>
<dbReference type="UniPathway" id="UPA00375"/>
<dbReference type="Gene3D" id="2.120.10.80">
    <property type="entry name" value="Kelch-type beta propeller"/>
    <property type="match status" value="1"/>
</dbReference>
<keyword evidence="3" id="KW-0489">Methyltransferase</keyword>
<evidence type="ECO:0000256" key="2">
    <source>
        <dbReference type="SAM" id="SignalP"/>
    </source>
</evidence>
<dbReference type="SUPFAM" id="SSF117281">
    <property type="entry name" value="Kelch motif"/>
    <property type="match status" value="1"/>
</dbReference>
<accession>A0A699YXP4</accession>
<dbReference type="GO" id="GO:0008168">
    <property type="term" value="F:methyltransferase activity"/>
    <property type="evidence" value="ECO:0007669"/>
    <property type="project" value="UniProtKB-KW"/>
</dbReference>
<proteinExistence type="predicted"/>
<dbReference type="Gene3D" id="3.40.50.150">
    <property type="entry name" value="Vaccinia Virus protein VP39"/>
    <property type="match status" value="1"/>
</dbReference>